<feature type="compositionally biased region" description="Basic and acidic residues" evidence="1">
    <location>
        <begin position="153"/>
        <end position="172"/>
    </location>
</feature>
<accession>A0A7Y9UVI7</accession>
<dbReference type="EMBL" id="JACCAA010000001">
    <property type="protein sequence ID" value="NYG57405.1"/>
    <property type="molecule type" value="Genomic_DNA"/>
</dbReference>
<evidence type="ECO:0000313" key="4">
    <source>
        <dbReference type="Proteomes" id="UP000540656"/>
    </source>
</evidence>
<dbReference type="AlphaFoldDB" id="A0A7Y9UVI7"/>
<keyword evidence="4" id="KW-1185">Reference proteome</keyword>
<gene>
    <name evidence="3" type="ORF">BJ980_000328</name>
</gene>
<comment type="caution">
    <text evidence="3">The sequence shown here is derived from an EMBL/GenBank/DDBJ whole genome shotgun (WGS) entry which is preliminary data.</text>
</comment>
<feature type="transmembrane region" description="Helical" evidence="2">
    <location>
        <begin position="6"/>
        <end position="30"/>
    </location>
</feature>
<name>A0A7Y9UVI7_9ACTN</name>
<evidence type="ECO:0000256" key="1">
    <source>
        <dbReference type="SAM" id="MobiDB-lite"/>
    </source>
</evidence>
<feature type="compositionally biased region" description="Polar residues" evidence="1">
    <location>
        <begin position="177"/>
        <end position="188"/>
    </location>
</feature>
<proteinExistence type="predicted"/>
<sequence>MITEDLLVPAALGLVAFVLAIGLLVVVVLLRRDRARAREQLAASAAESAALHARIDELAQRVTPGDSPPGRSSQQEFVITQMGDPDRADDEASRPIPQRHIDGRLFADIVLRESFVKAASLTHGVRRALSPETRNRIRFEMKREVKRARKERKVQMRDVRRELAERQREARQRANRPSPSASTEEGAA</sequence>
<keyword evidence="2" id="KW-0812">Transmembrane</keyword>
<feature type="region of interest" description="Disordered" evidence="1">
    <location>
        <begin position="145"/>
        <end position="188"/>
    </location>
</feature>
<evidence type="ECO:0000313" key="3">
    <source>
        <dbReference type="EMBL" id="NYG57405.1"/>
    </source>
</evidence>
<keyword evidence="2" id="KW-1133">Transmembrane helix</keyword>
<reference evidence="3 4" key="1">
    <citation type="submission" date="2020-07" db="EMBL/GenBank/DDBJ databases">
        <title>Sequencing the genomes of 1000 actinobacteria strains.</title>
        <authorList>
            <person name="Klenk H.-P."/>
        </authorList>
    </citation>
    <scope>NUCLEOTIDE SEQUENCE [LARGE SCALE GENOMIC DNA]</scope>
    <source>
        <strain evidence="3 4">DSM 23819</strain>
    </source>
</reference>
<dbReference type="RefSeq" id="WP_179500686.1">
    <property type="nucleotide sequence ID" value="NZ_JACCAA010000001.1"/>
</dbReference>
<keyword evidence="2" id="KW-0472">Membrane</keyword>
<organism evidence="3 4">
    <name type="scientific">Nocardioides daedukensis</name>
    <dbReference type="NCBI Taxonomy" id="634462"/>
    <lineage>
        <taxon>Bacteria</taxon>
        <taxon>Bacillati</taxon>
        <taxon>Actinomycetota</taxon>
        <taxon>Actinomycetes</taxon>
        <taxon>Propionibacteriales</taxon>
        <taxon>Nocardioidaceae</taxon>
        <taxon>Nocardioides</taxon>
    </lineage>
</organism>
<protein>
    <submittedName>
        <fullName evidence="3">Uncharacterized protein</fullName>
    </submittedName>
</protein>
<dbReference type="Proteomes" id="UP000540656">
    <property type="component" value="Unassembled WGS sequence"/>
</dbReference>
<evidence type="ECO:0000256" key="2">
    <source>
        <dbReference type="SAM" id="Phobius"/>
    </source>
</evidence>